<dbReference type="InterPro" id="IPR050205">
    <property type="entry name" value="CDPK_Ser/Thr_kinases"/>
</dbReference>
<sequence length="527" mass="58268">MVSPDARPSPTLQEHYRIGQVLGSGGFSVVKKGIGVHDDSEVAIKTLKKQGFGYKQNEFQQTKPGAKRKGGAMSPPPQELSISEALVSNEIVVMRRIVEEVSPHPNVIHLLDVFDDPAGVHLVLELCTGGELFDRIVSQERYSEAGAAGVIRQIANGLCSLHHAQIVHRDLKPENCLFLTPAEDAPLKIMDFGLSHIDEITSPVVGMFGSIDYVAPEALMRRKVLPASDMWSLGVILYILLCGYPPFHARSNREKQNLILAGNFGGFEEYTWRTVSSSAKQLIVSLLAVDPQLRPSAAKLLVHPWVTGDSAKREPVDPDVFRRLQSFNARRKFRAIAFASILSSKFTLRTRNLKSLIGSTKALSAEELQNLHDHFKRISANGSSVTLSEFQEVLKAMKMGALVPLAPRIFDIFDDNKDGCVDNREIVVGFSSLKKSHGDEALQLCFKLYDTDGSGYISRDELASMLRALPEEYLPADVTEPGKLDEMFDHMDANNDGRISFEEFKAAIQVDNFLREAVLFPLGRSPA</sequence>
<evidence type="ECO:0000256" key="2">
    <source>
        <dbReference type="ARBA" id="ARBA00012434"/>
    </source>
</evidence>
<keyword evidence="8 12" id="KW-0067">ATP-binding</keyword>
<dbReference type="Gene3D" id="3.30.200.20">
    <property type="entry name" value="Phosphorylase Kinase, domain 1"/>
    <property type="match status" value="2"/>
</dbReference>
<evidence type="ECO:0000259" key="15">
    <source>
        <dbReference type="PROSITE" id="PS50222"/>
    </source>
</evidence>
<dbReference type="CDD" id="cd05117">
    <property type="entry name" value="STKc_CAMK"/>
    <property type="match status" value="1"/>
</dbReference>
<dbReference type="InterPro" id="IPR011992">
    <property type="entry name" value="EF-hand-dom_pair"/>
</dbReference>
<evidence type="ECO:0000256" key="11">
    <source>
        <dbReference type="ARBA" id="ARBA00047430"/>
    </source>
</evidence>
<keyword evidence="7" id="KW-0106">Calcium</keyword>
<comment type="catalytic activity">
    <reaction evidence="11">
        <text>L-seryl-[protein] + ATP = O-phospho-L-seryl-[protein] + ADP + H(+)</text>
        <dbReference type="Rhea" id="RHEA:17989"/>
        <dbReference type="Rhea" id="RHEA-COMP:9863"/>
        <dbReference type="Rhea" id="RHEA-COMP:11604"/>
        <dbReference type="ChEBI" id="CHEBI:15378"/>
        <dbReference type="ChEBI" id="CHEBI:29999"/>
        <dbReference type="ChEBI" id="CHEBI:30616"/>
        <dbReference type="ChEBI" id="CHEBI:83421"/>
        <dbReference type="ChEBI" id="CHEBI:456216"/>
        <dbReference type="EC" id="2.7.11.17"/>
    </reaction>
</comment>
<feature type="domain" description="EF-hand" evidence="15">
    <location>
        <begin position="408"/>
        <end position="436"/>
    </location>
</feature>
<evidence type="ECO:0000256" key="13">
    <source>
        <dbReference type="SAM" id="MobiDB-lite"/>
    </source>
</evidence>
<reference evidence="16" key="1">
    <citation type="journal article" date="2010" name="New Phytol.">
        <title>Presence of three mycorrhizal genes in the common ancestor of land plants suggests a key role of mycorrhizas in the colonization of land by plants.</title>
        <authorList>
            <person name="Wang B."/>
            <person name="Yeun L.H."/>
            <person name="Xue J.Y."/>
            <person name="Liu Y."/>
            <person name="Ane J.M."/>
            <person name="Qiu Y.L."/>
        </authorList>
    </citation>
    <scope>NUCLEOTIDE SEQUENCE</scope>
</reference>
<evidence type="ECO:0000256" key="4">
    <source>
        <dbReference type="ARBA" id="ARBA00022679"/>
    </source>
</evidence>
<evidence type="ECO:0000259" key="14">
    <source>
        <dbReference type="PROSITE" id="PS50011"/>
    </source>
</evidence>
<dbReference type="SUPFAM" id="SSF47473">
    <property type="entry name" value="EF-hand"/>
    <property type="match status" value="1"/>
</dbReference>
<dbReference type="PROSITE" id="PS00018">
    <property type="entry name" value="EF_HAND_1"/>
    <property type="match status" value="3"/>
</dbReference>
<dbReference type="Gene3D" id="1.10.510.10">
    <property type="entry name" value="Transferase(Phosphotransferase) domain 1"/>
    <property type="match status" value="1"/>
</dbReference>
<dbReference type="Pfam" id="PF13499">
    <property type="entry name" value="EF-hand_7"/>
    <property type="match status" value="1"/>
</dbReference>
<organism evidence="16">
    <name type="scientific">Haplomitrium gibbsiae</name>
    <dbReference type="NCBI Taxonomy" id="139938"/>
    <lineage>
        <taxon>Eukaryota</taxon>
        <taxon>Viridiplantae</taxon>
        <taxon>Streptophyta</taxon>
        <taxon>Embryophyta</taxon>
        <taxon>Marchantiophyta</taxon>
        <taxon>Haplomitriopsida</taxon>
        <taxon>Haplomitriidae</taxon>
        <taxon>Calobryales</taxon>
        <taxon>Haplomitriaceae</taxon>
        <taxon>Haplomitrium</taxon>
    </lineage>
</organism>
<dbReference type="InterPro" id="IPR011009">
    <property type="entry name" value="Kinase-like_dom_sf"/>
</dbReference>
<dbReference type="InterPro" id="IPR000719">
    <property type="entry name" value="Prot_kinase_dom"/>
</dbReference>
<keyword evidence="3" id="KW-0723">Serine/threonine-protein kinase</keyword>
<protein>
    <recommendedName>
        <fullName evidence="2">calcium/calmodulin-dependent protein kinase</fullName>
        <ecNumber evidence="2">2.7.11.17</ecNumber>
    </recommendedName>
</protein>
<dbReference type="InterPro" id="IPR002048">
    <property type="entry name" value="EF_hand_dom"/>
</dbReference>
<evidence type="ECO:0000313" key="16">
    <source>
        <dbReference type="EMBL" id="ADV78062.1"/>
    </source>
</evidence>
<dbReference type="FunFam" id="1.10.510.10:FF:000610">
    <property type="entry name" value="Calcium and calcium/calmodulin-dependent serine/threonine-protein kinase"/>
    <property type="match status" value="1"/>
</dbReference>
<dbReference type="InterPro" id="IPR017441">
    <property type="entry name" value="Protein_kinase_ATP_BS"/>
</dbReference>
<dbReference type="PRINTS" id="PR00450">
    <property type="entry name" value="RECOVERIN"/>
</dbReference>
<evidence type="ECO:0000256" key="3">
    <source>
        <dbReference type="ARBA" id="ARBA00022527"/>
    </source>
</evidence>
<dbReference type="GO" id="GO:0005524">
    <property type="term" value="F:ATP binding"/>
    <property type="evidence" value="ECO:0007669"/>
    <property type="project" value="UniProtKB-UniRule"/>
</dbReference>
<feature type="domain" description="EF-hand" evidence="15">
    <location>
        <begin position="437"/>
        <end position="472"/>
    </location>
</feature>
<dbReference type="GO" id="GO:0005509">
    <property type="term" value="F:calcium ion binding"/>
    <property type="evidence" value="ECO:0007669"/>
    <property type="project" value="InterPro"/>
</dbReference>
<keyword evidence="4" id="KW-0808">Transferase</keyword>
<evidence type="ECO:0000256" key="5">
    <source>
        <dbReference type="ARBA" id="ARBA00022741"/>
    </source>
</evidence>
<keyword evidence="9" id="KW-0112">Calmodulin-binding</keyword>
<accession>E8ZA52</accession>
<dbReference type="SMART" id="SM00054">
    <property type="entry name" value="EFh"/>
    <property type="match status" value="3"/>
</dbReference>
<dbReference type="PROSITE" id="PS50222">
    <property type="entry name" value="EF_HAND_2"/>
    <property type="match status" value="3"/>
</dbReference>
<feature type="region of interest" description="Disordered" evidence="13">
    <location>
        <begin position="58"/>
        <end position="79"/>
    </location>
</feature>
<keyword evidence="5 12" id="KW-0547">Nucleotide-binding</keyword>
<dbReference type="GO" id="GO:0005516">
    <property type="term" value="F:calmodulin binding"/>
    <property type="evidence" value="ECO:0007669"/>
    <property type="project" value="UniProtKB-KW"/>
</dbReference>
<dbReference type="SMART" id="SM00220">
    <property type="entry name" value="S_TKc"/>
    <property type="match status" value="1"/>
</dbReference>
<comment type="similarity">
    <text evidence="1">Belongs to the protein kinase superfamily. CAMK Ser/Thr protein kinase family. CaMK subfamily.</text>
</comment>
<dbReference type="Pfam" id="PF00069">
    <property type="entry name" value="Pkinase"/>
    <property type="match status" value="1"/>
</dbReference>
<dbReference type="AlphaFoldDB" id="E8ZA52"/>
<dbReference type="PROSITE" id="PS00108">
    <property type="entry name" value="PROTEIN_KINASE_ST"/>
    <property type="match status" value="1"/>
</dbReference>
<dbReference type="InterPro" id="IPR008271">
    <property type="entry name" value="Ser/Thr_kinase_AS"/>
</dbReference>
<proteinExistence type="inferred from homology"/>
<feature type="domain" description="Protein kinase" evidence="14">
    <location>
        <begin position="16"/>
        <end position="306"/>
    </location>
</feature>
<dbReference type="InterPro" id="IPR018247">
    <property type="entry name" value="EF_Hand_1_Ca_BS"/>
</dbReference>
<dbReference type="EC" id="2.7.11.17" evidence="2"/>
<dbReference type="SUPFAM" id="SSF56112">
    <property type="entry name" value="Protein kinase-like (PK-like)"/>
    <property type="match status" value="1"/>
</dbReference>
<dbReference type="EMBL" id="FJ913229">
    <property type="protein sequence ID" value="ADV78062.1"/>
    <property type="molecule type" value="Genomic_DNA"/>
</dbReference>
<dbReference type="PROSITE" id="PS00107">
    <property type="entry name" value="PROTEIN_KINASE_ATP"/>
    <property type="match status" value="1"/>
</dbReference>
<feature type="binding site" evidence="12">
    <location>
        <position position="45"/>
    </location>
    <ligand>
        <name>ATP</name>
        <dbReference type="ChEBI" id="CHEBI:30616"/>
    </ligand>
</feature>
<evidence type="ECO:0000256" key="12">
    <source>
        <dbReference type="PROSITE-ProRule" id="PRU10141"/>
    </source>
</evidence>
<dbReference type="GO" id="GO:0004683">
    <property type="term" value="F:calcium/calmodulin-dependent protein kinase activity"/>
    <property type="evidence" value="ECO:0007669"/>
    <property type="project" value="UniProtKB-EC"/>
</dbReference>
<dbReference type="Gene3D" id="1.10.238.10">
    <property type="entry name" value="EF-hand"/>
    <property type="match status" value="1"/>
</dbReference>
<dbReference type="PROSITE" id="PS50011">
    <property type="entry name" value="PROTEIN_KINASE_DOM"/>
    <property type="match status" value="1"/>
</dbReference>
<evidence type="ECO:0000256" key="8">
    <source>
        <dbReference type="ARBA" id="ARBA00022840"/>
    </source>
</evidence>
<feature type="domain" description="EF-hand" evidence="15">
    <location>
        <begin position="479"/>
        <end position="514"/>
    </location>
</feature>
<gene>
    <name evidence="16" type="primary">CCaMK</name>
</gene>
<dbReference type="PANTHER" id="PTHR24349">
    <property type="entry name" value="SERINE/THREONINE-PROTEIN KINASE"/>
    <property type="match status" value="1"/>
</dbReference>
<evidence type="ECO:0000256" key="9">
    <source>
        <dbReference type="ARBA" id="ARBA00022860"/>
    </source>
</evidence>
<dbReference type="CDD" id="cd00051">
    <property type="entry name" value="EFh"/>
    <property type="match status" value="1"/>
</dbReference>
<comment type="catalytic activity">
    <reaction evidence="10">
        <text>L-threonyl-[protein] + ATP = O-phospho-L-threonyl-[protein] + ADP + H(+)</text>
        <dbReference type="Rhea" id="RHEA:46608"/>
        <dbReference type="Rhea" id="RHEA-COMP:11060"/>
        <dbReference type="Rhea" id="RHEA-COMP:11605"/>
        <dbReference type="ChEBI" id="CHEBI:15378"/>
        <dbReference type="ChEBI" id="CHEBI:30013"/>
        <dbReference type="ChEBI" id="CHEBI:30616"/>
        <dbReference type="ChEBI" id="CHEBI:61977"/>
        <dbReference type="ChEBI" id="CHEBI:456216"/>
        <dbReference type="EC" id="2.7.11.17"/>
    </reaction>
</comment>
<evidence type="ECO:0000256" key="6">
    <source>
        <dbReference type="ARBA" id="ARBA00022777"/>
    </source>
</evidence>
<evidence type="ECO:0000256" key="10">
    <source>
        <dbReference type="ARBA" id="ARBA00047307"/>
    </source>
</evidence>
<keyword evidence="6 16" id="KW-0418">Kinase</keyword>
<evidence type="ECO:0000256" key="1">
    <source>
        <dbReference type="ARBA" id="ARBA00005354"/>
    </source>
</evidence>
<name>E8ZA52_9MARC</name>
<evidence type="ECO:0000256" key="7">
    <source>
        <dbReference type="ARBA" id="ARBA00022837"/>
    </source>
</evidence>